<reference evidence="1 2" key="1">
    <citation type="journal article" date="2010" name="Proc. Natl. Acad. Sci. U.S.A.">
        <title>Insights into evolution of multicellular fungi from the assembled chromosomes of the mushroom Coprinopsis cinerea (Coprinus cinereus).</title>
        <authorList>
            <person name="Stajich J.E."/>
            <person name="Wilke S.K."/>
            <person name="Ahren D."/>
            <person name="Au C.H."/>
            <person name="Birren B.W."/>
            <person name="Borodovsky M."/>
            <person name="Burns C."/>
            <person name="Canback B."/>
            <person name="Casselton L.A."/>
            <person name="Cheng C.K."/>
            <person name="Deng J."/>
            <person name="Dietrich F.S."/>
            <person name="Fargo D.C."/>
            <person name="Farman M.L."/>
            <person name="Gathman A.C."/>
            <person name="Goldberg J."/>
            <person name="Guigo R."/>
            <person name="Hoegger P.J."/>
            <person name="Hooker J.B."/>
            <person name="Huggins A."/>
            <person name="James T.Y."/>
            <person name="Kamada T."/>
            <person name="Kilaru S."/>
            <person name="Kodira C."/>
            <person name="Kues U."/>
            <person name="Kupfer D."/>
            <person name="Kwan H.S."/>
            <person name="Lomsadze A."/>
            <person name="Li W."/>
            <person name="Lilly W.W."/>
            <person name="Ma L.J."/>
            <person name="Mackey A.J."/>
            <person name="Manning G."/>
            <person name="Martin F."/>
            <person name="Muraguchi H."/>
            <person name="Natvig D.O."/>
            <person name="Palmerini H."/>
            <person name="Ramesh M.A."/>
            <person name="Rehmeyer C.J."/>
            <person name="Roe B.A."/>
            <person name="Shenoy N."/>
            <person name="Stanke M."/>
            <person name="Ter-Hovhannisyan V."/>
            <person name="Tunlid A."/>
            <person name="Velagapudi R."/>
            <person name="Vision T.J."/>
            <person name="Zeng Q."/>
            <person name="Zolan M.E."/>
            <person name="Pukkila P.J."/>
        </authorList>
    </citation>
    <scope>NUCLEOTIDE SEQUENCE [LARGE SCALE GENOMIC DNA]</scope>
    <source>
        <strain evidence="2">Okayama-7 / 130 / ATCC MYA-4618 / FGSC 9003</strain>
    </source>
</reference>
<protein>
    <submittedName>
        <fullName evidence="1">Uncharacterized protein</fullName>
    </submittedName>
</protein>
<dbReference type="GeneID" id="9378596"/>
<keyword evidence="2" id="KW-1185">Reference proteome</keyword>
<gene>
    <name evidence="1" type="ORF">CC1G_14789</name>
</gene>
<evidence type="ECO:0000313" key="2">
    <source>
        <dbReference type="Proteomes" id="UP000001861"/>
    </source>
</evidence>
<dbReference type="EMBL" id="AACS02000007">
    <property type="protein sequence ID" value="EFI27317.1"/>
    <property type="molecule type" value="Genomic_DNA"/>
</dbReference>
<dbReference type="AlphaFoldDB" id="D6RNH0"/>
<dbReference type="VEuPathDB" id="FungiDB:CC1G_14789"/>
<comment type="caution">
    <text evidence="1">The sequence shown here is derived from an EMBL/GenBank/DDBJ whole genome shotgun (WGS) entry which is preliminary data.</text>
</comment>
<sequence>METYVDLLRINPEVPKHVEYLFINASMEYTTALRPEECIPQMKWRTYLSNSSPYSKLVKQRETWTKALKQRYPKLKWLVLDVPIRWSALAPNFVPAFFRLLTRPDGLEGLVLNPRMKHSSVLRRCKSLQYLVYGGEYVDGPATSTPDAKATKKRLSELPTLKVLDLSTFATSGMAGWFESVSTRAFNCTRLKRCRIPVGRRECLRTYHIDFLRLSGSTLVHVEIYFKKASTTASRSAWEFTPLDFTHFPKLRTLVISAHFSEGEGILGWLSQSVAASGGKVISKIELYIRTENEVPFREGHVPQYDAADPPHLMEYWTSKWSRLTEYRPGSLLDEVELAAFLDTRRTIHCPDSSIIPLGSYVPDITPVQ</sequence>
<accession>D6RNH0</accession>
<dbReference type="HOGENOM" id="CLU_750088_0_0_1"/>
<dbReference type="Proteomes" id="UP000001861">
    <property type="component" value="Unassembled WGS sequence"/>
</dbReference>
<evidence type="ECO:0000313" key="1">
    <source>
        <dbReference type="EMBL" id="EFI27317.1"/>
    </source>
</evidence>
<organism evidence="1 2">
    <name type="scientific">Coprinopsis cinerea (strain Okayama-7 / 130 / ATCC MYA-4618 / FGSC 9003)</name>
    <name type="common">Inky cap fungus</name>
    <name type="synonym">Hormographiella aspergillata</name>
    <dbReference type="NCBI Taxonomy" id="240176"/>
    <lineage>
        <taxon>Eukaryota</taxon>
        <taxon>Fungi</taxon>
        <taxon>Dikarya</taxon>
        <taxon>Basidiomycota</taxon>
        <taxon>Agaricomycotina</taxon>
        <taxon>Agaricomycetes</taxon>
        <taxon>Agaricomycetidae</taxon>
        <taxon>Agaricales</taxon>
        <taxon>Agaricineae</taxon>
        <taxon>Psathyrellaceae</taxon>
        <taxon>Coprinopsis</taxon>
    </lineage>
</organism>
<name>D6RNH0_COPC7</name>
<dbReference type="KEGG" id="cci:CC1G_14789"/>
<dbReference type="RefSeq" id="XP_002910811.1">
    <property type="nucleotide sequence ID" value="XM_002910765.1"/>
</dbReference>
<proteinExistence type="predicted"/>
<dbReference type="InParanoid" id="D6RNH0"/>